<feature type="transmembrane region" description="Helical" evidence="1">
    <location>
        <begin position="47"/>
        <end position="68"/>
    </location>
</feature>
<feature type="transmembrane region" description="Helical" evidence="1">
    <location>
        <begin position="114"/>
        <end position="137"/>
    </location>
</feature>
<proteinExistence type="predicted"/>
<dbReference type="EMBL" id="KX027361">
    <property type="protein sequence ID" value="AQQ72855.1"/>
    <property type="molecule type" value="Genomic_DNA"/>
</dbReference>
<geneLocation type="mitochondrion" evidence="2"/>
<feature type="transmembrane region" description="Helical" evidence="1">
    <location>
        <begin position="21"/>
        <end position="41"/>
    </location>
</feature>
<dbReference type="AlphaFoldDB" id="A0A1S5XVX5"/>
<evidence type="ECO:0000256" key="1">
    <source>
        <dbReference type="SAM" id="Phobius"/>
    </source>
</evidence>
<evidence type="ECO:0000313" key="2">
    <source>
        <dbReference type="EMBL" id="AQQ72855.1"/>
    </source>
</evidence>
<feature type="transmembrane region" description="Helical" evidence="1">
    <location>
        <begin position="80"/>
        <end position="98"/>
    </location>
</feature>
<sequence>MTIILMILSAMSLYLMIFSNNPVKAMMSLLMLSSITAIMMFNFSSMAWFPSIFYLLFMGGILMVFMIMSSIMPNEKMSKIKNIFLVTAVIMLITLNMAENAKIEELMFNSQLKWFMMCNQNILMATILIMVYFFMFIKQVSKEKSSLRSELCHSKKKFCKFLL</sequence>
<reference evidence="2" key="2">
    <citation type="journal article" date="2017" name="Mol. Phylogenet. Evol.">
        <title>The phylogenetic position of eriophyoid mites (superfamily Eriophyoidea) in Acariformes inferred from the sequences of mitochondrial genomes and nuclear small subunit (18S) rRNA gene.</title>
        <authorList>
            <person name="Xue X.F."/>
            <person name="Dong Y."/>
            <person name="Deng W."/>
            <person name="Hong X.Y."/>
            <person name="Shao R."/>
        </authorList>
    </citation>
    <scope>NUCLEOTIDE SEQUENCE</scope>
</reference>
<organism evidence="2">
    <name type="scientific">Rhinotergum shaoguanense</name>
    <dbReference type="NCBI Taxonomy" id="1452699"/>
    <lineage>
        <taxon>Eukaryota</taxon>
        <taxon>Metazoa</taxon>
        <taxon>Ecdysozoa</taxon>
        <taxon>Arthropoda</taxon>
        <taxon>Chelicerata</taxon>
        <taxon>Arachnida</taxon>
        <taxon>Acari</taxon>
        <taxon>Acariformes</taxon>
        <taxon>Trombidiformes</taxon>
        <taxon>Prostigmata</taxon>
        <taxon>Eupodina</taxon>
        <taxon>Eriophyoidea</taxon>
        <taxon>Diptilomiopidae</taxon>
        <taxon>Rhinotergum</taxon>
    </lineage>
</organism>
<reference evidence="2" key="1">
    <citation type="submission" date="2016-04" db="EMBL/GenBank/DDBJ databases">
        <authorList>
            <person name="Evans L.H."/>
            <person name="Alamgir A."/>
            <person name="Owens N."/>
            <person name="Weber N.D."/>
            <person name="Virtaneva K."/>
            <person name="Barbian K."/>
            <person name="Babar A."/>
            <person name="Rosenke K."/>
        </authorList>
    </citation>
    <scope>NUCLEOTIDE SEQUENCE</scope>
</reference>
<name>A0A1S5XVX5_9ACAR</name>
<gene>
    <name evidence="2" type="primary">nad6</name>
</gene>
<keyword evidence="1" id="KW-0812">Transmembrane</keyword>
<keyword evidence="1" id="KW-0472">Membrane</keyword>
<accession>A0A1S5XVX5</accession>
<keyword evidence="2" id="KW-0496">Mitochondrion</keyword>
<keyword evidence="1" id="KW-1133">Transmembrane helix</keyword>
<protein>
    <submittedName>
        <fullName evidence="2">NADH dehydrogenase subunit 6</fullName>
    </submittedName>
</protein>